<keyword evidence="2" id="KW-0812">Transmembrane</keyword>
<dbReference type="Proteomes" id="UP000594638">
    <property type="component" value="Unassembled WGS sequence"/>
</dbReference>
<dbReference type="EMBL" id="CACTIH010005736">
    <property type="protein sequence ID" value="CAA3001136.1"/>
    <property type="molecule type" value="Genomic_DNA"/>
</dbReference>
<evidence type="ECO:0000313" key="4">
    <source>
        <dbReference type="Proteomes" id="UP000594638"/>
    </source>
</evidence>
<feature type="non-terminal residue" evidence="3">
    <location>
        <position position="1"/>
    </location>
</feature>
<protein>
    <submittedName>
        <fullName evidence="3">Uncharacterized protein</fullName>
    </submittedName>
</protein>
<dbReference type="Gramene" id="OE9A086645T1">
    <property type="protein sequence ID" value="OE9A086645C1"/>
    <property type="gene ID" value="OE9A086645"/>
</dbReference>
<organism evidence="3 4">
    <name type="scientific">Olea europaea subsp. europaea</name>
    <dbReference type="NCBI Taxonomy" id="158383"/>
    <lineage>
        <taxon>Eukaryota</taxon>
        <taxon>Viridiplantae</taxon>
        <taxon>Streptophyta</taxon>
        <taxon>Embryophyta</taxon>
        <taxon>Tracheophyta</taxon>
        <taxon>Spermatophyta</taxon>
        <taxon>Magnoliopsida</taxon>
        <taxon>eudicotyledons</taxon>
        <taxon>Gunneridae</taxon>
        <taxon>Pentapetalae</taxon>
        <taxon>asterids</taxon>
        <taxon>lamiids</taxon>
        <taxon>Lamiales</taxon>
        <taxon>Oleaceae</taxon>
        <taxon>Oleeae</taxon>
        <taxon>Olea</taxon>
    </lineage>
</organism>
<sequence>DSNAQVREAPLSIIHCIKDYRLEGEYPIGPLQGRVAQQEESKRPRKRVRESRRHRKFKKPFYGFGALAVPTVFGGRASYAGIPGSYTHNIAPASLPKCLPICLHSTKF</sequence>
<reference evidence="3 4" key="1">
    <citation type="submission" date="2019-12" db="EMBL/GenBank/DDBJ databases">
        <authorList>
            <person name="Alioto T."/>
            <person name="Alioto T."/>
            <person name="Gomez Garrido J."/>
        </authorList>
    </citation>
    <scope>NUCLEOTIDE SEQUENCE [LARGE SCALE GENOMIC DNA]</scope>
</reference>
<gene>
    <name evidence="3" type="ORF">OLEA9_A086645</name>
</gene>
<feature type="compositionally biased region" description="Basic residues" evidence="1">
    <location>
        <begin position="43"/>
        <end position="54"/>
    </location>
</feature>
<feature type="region of interest" description="Disordered" evidence="1">
    <location>
        <begin position="31"/>
        <end position="54"/>
    </location>
</feature>
<keyword evidence="2" id="KW-1133">Transmembrane helix</keyword>
<evidence type="ECO:0000313" key="3">
    <source>
        <dbReference type="EMBL" id="CAA3001136.1"/>
    </source>
</evidence>
<name>A0A8S0TCC7_OLEEU</name>
<evidence type="ECO:0000256" key="2">
    <source>
        <dbReference type="SAM" id="Phobius"/>
    </source>
</evidence>
<keyword evidence="4" id="KW-1185">Reference proteome</keyword>
<proteinExistence type="predicted"/>
<keyword evidence="2" id="KW-0472">Membrane</keyword>
<evidence type="ECO:0000256" key="1">
    <source>
        <dbReference type="SAM" id="MobiDB-lite"/>
    </source>
</evidence>
<comment type="caution">
    <text evidence="3">The sequence shown here is derived from an EMBL/GenBank/DDBJ whole genome shotgun (WGS) entry which is preliminary data.</text>
</comment>
<feature type="transmembrane region" description="Helical" evidence="2">
    <location>
        <begin position="61"/>
        <end position="82"/>
    </location>
</feature>
<accession>A0A8S0TCC7</accession>
<dbReference type="AlphaFoldDB" id="A0A8S0TCC7"/>